<evidence type="ECO:0000313" key="9">
    <source>
        <dbReference type="EMBL" id="ARM76777.1"/>
    </source>
</evidence>
<dbReference type="KEGG" id="aman:B6F84_12630"/>
<sequence>MLKVNIAQFFGYLLDSYDFTIITILSPFFAKLFLPLGFSFISILLSYGFTVIFRPLGSITLGILGDKIGRRDSLVISMLGISASIILTPFIPPYDKIGILSLVFFILVRIMVGIFTGGEYSNGYTFVEEWSSKQNKGISGAFVQSGFGIGSVLATLLIILAETYFGKNFFIYGWKYLFLLGSLIAIIAFWIRLDTQETPEFKEARKDKYPFKDSIKQGRKIGVLLFWFAGMMALALSFFQFTPVLLEESYGKLGEIIYAIAMIFTFPSVILFGKYYTTKLISYWGILVAILAIPLFYLLHFNNFLLDLVVSSVIGITTQAIWGSVPSLVTSAFSTIIRSTSTGLTVSLGMALGLWYTFAVSLTGDIWISSGIYLAVGGLLVFLSSKKFYILNS</sequence>
<protein>
    <recommendedName>
        <fullName evidence="8">Major facilitator superfamily (MFS) profile domain-containing protein</fullName>
    </recommendedName>
</protein>
<dbReference type="InterPro" id="IPR011701">
    <property type="entry name" value="MFS"/>
</dbReference>
<feature type="transmembrane region" description="Helical" evidence="7">
    <location>
        <begin position="221"/>
        <end position="241"/>
    </location>
</feature>
<dbReference type="AlphaFoldDB" id="A0A1W6K2R7"/>
<keyword evidence="4 7" id="KW-0812">Transmembrane</keyword>
<accession>A0A1W6K2R7</accession>
<dbReference type="Gene3D" id="1.20.1250.20">
    <property type="entry name" value="MFS general substrate transporter like domains"/>
    <property type="match status" value="1"/>
</dbReference>
<feature type="transmembrane region" description="Helical" evidence="7">
    <location>
        <begin position="280"/>
        <end position="299"/>
    </location>
</feature>
<evidence type="ECO:0000256" key="7">
    <source>
        <dbReference type="SAM" id="Phobius"/>
    </source>
</evidence>
<keyword evidence="2" id="KW-0813">Transport</keyword>
<feature type="domain" description="Major facilitator superfamily (MFS) profile" evidence="8">
    <location>
        <begin position="4"/>
        <end position="393"/>
    </location>
</feature>
<evidence type="ECO:0000259" key="8">
    <source>
        <dbReference type="PROSITE" id="PS50850"/>
    </source>
</evidence>
<evidence type="ECO:0000313" key="10">
    <source>
        <dbReference type="Proteomes" id="UP000193404"/>
    </source>
</evidence>
<dbReference type="PANTHER" id="PTHR43045">
    <property type="entry name" value="SHIKIMATE TRANSPORTER"/>
    <property type="match status" value="1"/>
</dbReference>
<gene>
    <name evidence="9" type="ORF">B6F84_12630</name>
</gene>
<dbReference type="PANTHER" id="PTHR43045:SF1">
    <property type="entry name" value="SHIKIMATE TRANSPORTER"/>
    <property type="match status" value="1"/>
</dbReference>
<keyword evidence="10" id="KW-1185">Reference proteome</keyword>
<dbReference type="RefSeq" id="WP_148692573.1">
    <property type="nucleotide sequence ID" value="NZ_CP020477.1"/>
</dbReference>
<evidence type="ECO:0000256" key="3">
    <source>
        <dbReference type="ARBA" id="ARBA00022475"/>
    </source>
</evidence>
<comment type="subcellular location">
    <subcellularLocation>
        <location evidence="1">Cell membrane</location>
        <topology evidence="1">Multi-pass membrane protein</topology>
    </subcellularLocation>
</comment>
<dbReference type="InterPro" id="IPR005829">
    <property type="entry name" value="Sugar_transporter_CS"/>
</dbReference>
<dbReference type="InterPro" id="IPR020846">
    <property type="entry name" value="MFS_dom"/>
</dbReference>
<dbReference type="PROSITE" id="PS00217">
    <property type="entry name" value="SUGAR_TRANSPORT_2"/>
    <property type="match status" value="1"/>
</dbReference>
<dbReference type="GeneID" id="41591784"/>
<feature type="transmembrane region" description="Helical" evidence="7">
    <location>
        <begin position="74"/>
        <end position="91"/>
    </location>
</feature>
<evidence type="ECO:0000256" key="5">
    <source>
        <dbReference type="ARBA" id="ARBA00022989"/>
    </source>
</evidence>
<evidence type="ECO:0000256" key="2">
    <source>
        <dbReference type="ARBA" id="ARBA00022448"/>
    </source>
</evidence>
<evidence type="ECO:0000256" key="1">
    <source>
        <dbReference type="ARBA" id="ARBA00004651"/>
    </source>
</evidence>
<proteinExistence type="predicted"/>
<dbReference type="STRING" id="282676.B6F84_12630"/>
<dbReference type="Proteomes" id="UP000193404">
    <property type="component" value="Chromosome"/>
</dbReference>
<dbReference type="Pfam" id="PF07690">
    <property type="entry name" value="MFS_1"/>
    <property type="match status" value="1"/>
</dbReference>
<dbReference type="GO" id="GO:0022857">
    <property type="term" value="F:transmembrane transporter activity"/>
    <property type="evidence" value="ECO:0007669"/>
    <property type="project" value="InterPro"/>
</dbReference>
<keyword evidence="3" id="KW-1003">Cell membrane</keyword>
<feature type="transmembrane region" description="Helical" evidence="7">
    <location>
        <begin position="36"/>
        <end position="53"/>
    </location>
</feature>
<dbReference type="OrthoDB" id="117970at2157"/>
<organism evidence="9 10">
    <name type="scientific">Acidianus manzaensis</name>
    <dbReference type="NCBI Taxonomy" id="282676"/>
    <lineage>
        <taxon>Archaea</taxon>
        <taxon>Thermoproteota</taxon>
        <taxon>Thermoprotei</taxon>
        <taxon>Sulfolobales</taxon>
        <taxon>Sulfolobaceae</taxon>
        <taxon>Acidianus</taxon>
    </lineage>
</organism>
<evidence type="ECO:0000256" key="6">
    <source>
        <dbReference type="ARBA" id="ARBA00023136"/>
    </source>
</evidence>
<feature type="transmembrane region" description="Helical" evidence="7">
    <location>
        <begin position="138"/>
        <end position="161"/>
    </location>
</feature>
<keyword evidence="5 7" id="KW-1133">Transmembrane helix</keyword>
<name>A0A1W6K2R7_9CREN</name>
<dbReference type="InterPro" id="IPR036259">
    <property type="entry name" value="MFS_trans_sf"/>
</dbReference>
<evidence type="ECO:0000256" key="4">
    <source>
        <dbReference type="ARBA" id="ARBA00022692"/>
    </source>
</evidence>
<feature type="transmembrane region" description="Helical" evidence="7">
    <location>
        <begin position="341"/>
        <end position="360"/>
    </location>
</feature>
<dbReference type="EMBL" id="CP020477">
    <property type="protein sequence ID" value="ARM76777.1"/>
    <property type="molecule type" value="Genomic_DNA"/>
</dbReference>
<keyword evidence="6 7" id="KW-0472">Membrane</keyword>
<feature type="transmembrane region" description="Helical" evidence="7">
    <location>
        <begin position="256"/>
        <end position="273"/>
    </location>
</feature>
<dbReference type="SUPFAM" id="SSF103473">
    <property type="entry name" value="MFS general substrate transporter"/>
    <property type="match status" value="1"/>
</dbReference>
<feature type="transmembrane region" description="Helical" evidence="7">
    <location>
        <begin position="305"/>
        <end position="329"/>
    </location>
</feature>
<feature type="transmembrane region" description="Helical" evidence="7">
    <location>
        <begin position="97"/>
        <end position="117"/>
    </location>
</feature>
<dbReference type="PROSITE" id="PS50850">
    <property type="entry name" value="MFS"/>
    <property type="match status" value="1"/>
</dbReference>
<feature type="transmembrane region" description="Helical" evidence="7">
    <location>
        <begin position="173"/>
        <end position="193"/>
    </location>
</feature>
<feature type="transmembrane region" description="Helical" evidence="7">
    <location>
        <begin position="366"/>
        <end position="383"/>
    </location>
</feature>
<dbReference type="GO" id="GO:0005886">
    <property type="term" value="C:plasma membrane"/>
    <property type="evidence" value="ECO:0007669"/>
    <property type="project" value="UniProtKB-SubCell"/>
</dbReference>
<reference evidence="9 10" key="1">
    <citation type="submission" date="2017-03" db="EMBL/GenBank/DDBJ databases">
        <title>Sulfur activation and transportation mechanism of thermophilic Archaea Acidianus manzaensis YN-25.</title>
        <authorList>
            <person name="Ma Y."/>
            <person name="Yang Y."/>
            <person name="Xia J."/>
        </authorList>
    </citation>
    <scope>NUCLEOTIDE SEQUENCE [LARGE SCALE GENOMIC DNA]</scope>
    <source>
        <strain evidence="9 10">YN-25</strain>
    </source>
</reference>